<dbReference type="FunFam" id="3.40.50.300:FF:000127">
    <property type="entry name" value="Ribose import ATP-binding protein RbsA"/>
    <property type="match status" value="1"/>
</dbReference>
<dbReference type="AlphaFoldDB" id="A0A4V0Z7N2"/>
<evidence type="ECO:0000256" key="3">
    <source>
        <dbReference type="ARBA" id="ARBA00022475"/>
    </source>
</evidence>
<feature type="domain" description="ABC transporter" evidence="9">
    <location>
        <begin position="6"/>
        <end position="241"/>
    </location>
</feature>
<dbReference type="PANTHER" id="PTHR43790">
    <property type="entry name" value="CARBOHYDRATE TRANSPORT ATP-BINDING PROTEIN MG119-RELATED"/>
    <property type="match status" value="1"/>
</dbReference>
<dbReference type="GO" id="GO:0005524">
    <property type="term" value="F:ATP binding"/>
    <property type="evidence" value="ECO:0007669"/>
    <property type="project" value="UniProtKB-KW"/>
</dbReference>
<dbReference type="InterPro" id="IPR003593">
    <property type="entry name" value="AAA+_ATPase"/>
</dbReference>
<keyword evidence="2" id="KW-0813">Transport</keyword>
<sequence>MSDTILELKNITKKFPGVVALNGVSIDVRPGEIHALCGENGAGKSTLIKTCTGAVVPDEGEIVINGESYSSMTPQLADKTGIAVIYQELNSVGDLCAAENVFLGNEIRRGIVVDRKEMARRAAEVFESLNIKIDPYELVRNLSVGYRQMIEIAKAIVHDAKVLIMDEPSAPLTNNETETLFSLVEDLRKKGVGIVYISHRMPEIFRLSDRITVMRDGQKIKTLNTSDTNNDELIKLMVGRELTSTFPVRAQQVKNEILLDVQGVTGNGVKNVSFQLKKGEILGFAGLVGAGRTELMELLCGVKKIESGKIIWKGEEVRFDCPQKAIRAGIVLCPEDRKQQGVCLPLSIWDNTIMASLEDVSKGIVVNNKKAEEVCKHYKEKLKIKTPSLEQAVKNLSGGNQQKVVLAKGLATAPELVIFDEPTRGIDVGAKAEIYKLLNDLIEEGKTIIMISSEMEELMGMADRIIVLAEGRCHGELMKGEFSQERIMQYASGLD</sequence>
<protein>
    <submittedName>
        <fullName evidence="10">Ribose import ATP-binding protein RbsA</fullName>
        <ecNumber evidence="10">3.6.3.17</ecNumber>
    </submittedName>
</protein>
<evidence type="ECO:0000256" key="4">
    <source>
        <dbReference type="ARBA" id="ARBA00022737"/>
    </source>
</evidence>
<name>A0A4V0Z7N2_9FIRM</name>
<dbReference type="EMBL" id="CP035945">
    <property type="protein sequence ID" value="QBE97388.1"/>
    <property type="molecule type" value="Genomic_DNA"/>
</dbReference>
<accession>A0A4V0Z7N2</accession>
<organism evidence="10 11">
    <name type="scientific">Blautia producta</name>
    <dbReference type="NCBI Taxonomy" id="33035"/>
    <lineage>
        <taxon>Bacteria</taxon>
        <taxon>Bacillati</taxon>
        <taxon>Bacillota</taxon>
        <taxon>Clostridia</taxon>
        <taxon>Lachnospirales</taxon>
        <taxon>Lachnospiraceae</taxon>
        <taxon>Blautia</taxon>
    </lineage>
</organism>
<evidence type="ECO:0000256" key="1">
    <source>
        <dbReference type="ARBA" id="ARBA00004202"/>
    </source>
</evidence>
<dbReference type="InterPro" id="IPR017871">
    <property type="entry name" value="ABC_transporter-like_CS"/>
</dbReference>
<comment type="subcellular location">
    <subcellularLocation>
        <location evidence="1">Cell membrane</location>
        <topology evidence="1">Peripheral membrane protein</topology>
    </subcellularLocation>
</comment>
<evidence type="ECO:0000259" key="9">
    <source>
        <dbReference type="PROSITE" id="PS50893"/>
    </source>
</evidence>
<evidence type="ECO:0000256" key="8">
    <source>
        <dbReference type="ARBA" id="ARBA00023136"/>
    </source>
</evidence>
<evidence type="ECO:0000256" key="6">
    <source>
        <dbReference type="ARBA" id="ARBA00022840"/>
    </source>
</evidence>
<keyword evidence="6 10" id="KW-0067">ATP-binding</keyword>
<evidence type="ECO:0000313" key="11">
    <source>
        <dbReference type="Proteomes" id="UP000289794"/>
    </source>
</evidence>
<evidence type="ECO:0000256" key="2">
    <source>
        <dbReference type="ARBA" id="ARBA00022448"/>
    </source>
</evidence>
<keyword evidence="4" id="KW-0677">Repeat</keyword>
<dbReference type="SUPFAM" id="SSF52540">
    <property type="entry name" value="P-loop containing nucleoside triphosphate hydrolases"/>
    <property type="match status" value="2"/>
</dbReference>
<dbReference type="CDD" id="cd03215">
    <property type="entry name" value="ABC_Carb_Monos_II"/>
    <property type="match status" value="1"/>
</dbReference>
<dbReference type="Proteomes" id="UP000289794">
    <property type="component" value="Chromosome"/>
</dbReference>
<feature type="domain" description="ABC transporter" evidence="9">
    <location>
        <begin position="248"/>
        <end position="495"/>
    </location>
</feature>
<keyword evidence="7" id="KW-1278">Translocase</keyword>
<dbReference type="Gene3D" id="3.40.50.300">
    <property type="entry name" value="P-loop containing nucleotide triphosphate hydrolases"/>
    <property type="match status" value="2"/>
</dbReference>
<dbReference type="InterPro" id="IPR003439">
    <property type="entry name" value="ABC_transporter-like_ATP-bd"/>
</dbReference>
<keyword evidence="8" id="KW-0472">Membrane</keyword>
<dbReference type="PROSITE" id="PS00211">
    <property type="entry name" value="ABC_TRANSPORTER_1"/>
    <property type="match status" value="1"/>
</dbReference>
<keyword evidence="10" id="KW-0378">Hydrolase</keyword>
<dbReference type="CDD" id="cd03216">
    <property type="entry name" value="ABC_Carb_Monos_I"/>
    <property type="match status" value="1"/>
</dbReference>
<dbReference type="InterPro" id="IPR027417">
    <property type="entry name" value="P-loop_NTPase"/>
</dbReference>
<dbReference type="Pfam" id="PF00005">
    <property type="entry name" value="ABC_tran"/>
    <property type="match status" value="2"/>
</dbReference>
<dbReference type="KEGG" id="bpro:PMF13cell1_02944"/>
<dbReference type="PANTHER" id="PTHR43790:SF9">
    <property type="entry name" value="GALACTOFURANOSE TRANSPORTER ATP-BINDING PROTEIN YTFR"/>
    <property type="match status" value="1"/>
</dbReference>
<keyword evidence="3" id="KW-1003">Cell membrane</keyword>
<reference evidence="10 11" key="1">
    <citation type="submission" date="2019-01" db="EMBL/GenBank/DDBJ databases">
        <title>PMF-metabolizing Aryl O-demethylase.</title>
        <authorList>
            <person name="Kim M."/>
        </authorList>
    </citation>
    <scope>NUCLEOTIDE SEQUENCE [LARGE SCALE GENOMIC DNA]</scope>
    <source>
        <strain evidence="10 11">PMF1</strain>
    </source>
</reference>
<dbReference type="GO" id="GO:0016887">
    <property type="term" value="F:ATP hydrolysis activity"/>
    <property type="evidence" value="ECO:0007669"/>
    <property type="project" value="InterPro"/>
</dbReference>
<dbReference type="GO" id="GO:0005886">
    <property type="term" value="C:plasma membrane"/>
    <property type="evidence" value="ECO:0007669"/>
    <property type="project" value="UniProtKB-SubCell"/>
</dbReference>
<proteinExistence type="predicted"/>
<dbReference type="EC" id="3.6.3.17" evidence="10"/>
<dbReference type="RefSeq" id="WP_130181207.1">
    <property type="nucleotide sequence ID" value="NZ_CP035945.1"/>
</dbReference>
<evidence type="ECO:0000256" key="5">
    <source>
        <dbReference type="ARBA" id="ARBA00022741"/>
    </source>
</evidence>
<dbReference type="InterPro" id="IPR050107">
    <property type="entry name" value="ABC_carbohydrate_import_ATPase"/>
</dbReference>
<keyword evidence="5" id="KW-0547">Nucleotide-binding</keyword>
<dbReference type="PROSITE" id="PS50893">
    <property type="entry name" value="ABC_TRANSPORTER_2"/>
    <property type="match status" value="2"/>
</dbReference>
<dbReference type="SMART" id="SM00382">
    <property type="entry name" value="AAA"/>
    <property type="match status" value="2"/>
</dbReference>
<gene>
    <name evidence="10" type="primary">rbsA</name>
    <name evidence="10" type="ORF">PMF13cell1_02944</name>
</gene>
<evidence type="ECO:0000256" key="7">
    <source>
        <dbReference type="ARBA" id="ARBA00022967"/>
    </source>
</evidence>
<evidence type="ECO:0000313" key="10">
    <source>
        <dbReference type="EMBL" id="QBE97388.1"/>
    </source>
</evidence>